<dbReference type="PANTHER" id="PTHR47823">
    <property type="entry name" value="ION_TRANS DOMAIN-CONTAINING PROTEIN"/>
    <property type="match status" value="1"/>
</dbReference>
<keyword evidence="1" id="KW-1133">Transmembrane helix</keyword>
<dbReference type="EMBL" id="CAUJNA010003232">
    <property type="protein sequence ID" value="CAJ1396473.1"/>
    <property type="molecule type" value="Genomic_DNA"/>
</dbReference>
<dbReference type="Proteomes" id="UP001178507">
    <property type="component" value="Unassembled WGS sequence"/>
</dbReference>
<organism evidence="2 3">
    <name type="scientific">Effrenium voratum</name>
    <dbReference type="NCBI Taxonomy" id="2562239"/>
    <lineage>
        <taxon>Eukaryota</taxon>
        <taxon>Sar</taxon>
        <taxon>Alveolata</taxon>
        <taxon>Dinophyceae</taxon>
        <taxon>Suessiales</taxon>
        <taxon>Symbiodiniaceae</taxon>
        <taxon>Effrenium</taxon>
    </lineage>
</organism>
<keyword evidence="1" id="KW-0472">Membrane</keyword>
<protein>
    <submittedName>
        <fullName evidence="2">Uncharacterized protein</fullName>
    </submittedName>
</protein>
<feature type="transmembrane region" description="Helical" evidence="1">
    <location>
        <begin position="21"/>
        <end position="43"/>
    </location>
</feature>
<proteinExistence type="predicted"/>
<keyword evidence="1" id="KW-0812">Transmembrane</keyword>
<name>A0AA36NBN7_9DINO</name>
<feature type="transmembrane region" description="Helical" evidence="1">
    <location>
        <begin position="92"/>
        <end position="113"/>
    </location>
</feature>
<gene>
    <name evidence="2" type="ORF">EVOR1521_LOCUS20703</name>
</gene>
<reference evidence="2" key="1">
    <citation type="submission" date="2023-08" db="EMBL/GenBank/DDBJ databases">
        <authorList>
            <person name="Chen Y."/>
            <person name="Shah S."/>
            <person name="Dougan E. K."/>
            <person name="Thang M."/>
            <person name="Chan C."/>
        </authorList>
    </citation>
    <scope>NUCLEOTIDE SEQUENCE</scope>
</reference>
<evidence type="ECO:0000313" key="3">
    <source>
        <dbReference type="Proteomes" id="UP001178507"/>
    </source>
</evidence>
<comment type="caution">
    <text evidence="2">The sequence shown here is derived from an EMBL/GenBank/DDBJ whole genome shotgun (WGS) entry which is preliminary data.</text>
</comment>
<sequence>MSILTRFTSVYFWMFIQMMKGIIIILVINHYVSIGWLVLGVYYTDPGQTWVAQSELLSASFAEQYVSSFHWSLAQFLPSTTNIAPVHGLERLYAVLAVLLALSSFITGVTNTVNALRAVRVSSLTQEAKLRQFFVERRLPARLLKLCLSAYHEKAEKASMSEQDVAILQSSPERLRAQLHQEMFRGVLTNRCWVRVALRDESTGLLMKICHLAMVERATMKSEDVFLEGTDCFGAVILTHGCMTYSTDHIKVARTSSTSLRGKPPTPLMFEEVSEGQWLCEIALWVHWWHRGQLSAQGVALYAFVDGLKLARLATETGGFVYTYLRTFGILLTSFMEEMMFNFQGTDLSIEEDGHDCPVGPRTALPAAVPRHRGHDHRFRGQRGAGSPTRVVRKPVNMAEGRHRTVRRAVPKNSGHRF</sequence>
<evidence type="ECO:0000313" key="2">
    <source>
        <dbReference type="EMBL" id="CAJ1396473.1"/>
    </source>
</evidence>
<accession>A0AA36NBN7</accession>
<evidence type="ECO:0000256" key="1">
    <source>
        <dbReference type="SAM" id="Phobius"/>
    </source>
</evidence>
<dbReference type="PANTHER" id="PTHR47823:SF9">
    <property type="entry name" value="CHROMOSOME UNDETERMINED SCAFFOLD_10, WHOLE GENOME SHOTGUN SEQUENCE"/>
    <property type="match status" value="1"/>
</dbReference>
<dbReference type="AlphaFoldDB" id="A0AA36NBN7"/>
<keyword evidence="3" id="KW-1185">Reference proteome</keyword>